<dbReference type="Gene3D" id="1.10.10.10">
    <property type="entry name" value="Winged helix-like DNA-binding domain superfamily/Winged helix DNA-binding domain"/>
    <property type="match status" value="1"/>
</dbReference>
<accession>A0A061J7N8</accession>
<evidence type="ECO:0000259" key="5">
    <source>
        <dbReference type="PROSITE" id="PS50069"/>
    </source>
</evidence>
<feature type="region of interest" description="Disordered" evidence="4">
    <location>
        <begin position="485"/>
        <end position="517"/>
    </location>
</feature>
<dbReference type="InterPro" id="IPR001373">
    <property type="entry name" value="Cullin_N"/>
</dbReference>
<protein>
    <recommendedName>
        <fullName evidence="5">Cullin family profile domain-containing protein</fullName>
    </recommendedName>
</protein>
<dbReference type="InterPro" id="IPR036390">
    <property type="entry name" value="WH_DNA-bd_sf"/>
</dbReference>
<dbReference type="SMART" id="SM00884">
    <property type="entry name" value="Cullin_Nedd8"/>
    <property type="match status" value="1"/>
</dbReference>
<dbReference type="GO" id="GO:0031625">
    <property type="term" value="F:ubiquitin protein ligase binding"/>
    <property type="evidence" value="ECO:0007669"/>
    <property type="project" value="InterPro"/>
</dbReference>
<feature type="domain" description="Cullin family profile" evidence="5">
    <location>
        <begin position="533"/>
        <end position="781"/>
    </location>
</feature>
<dbReference type="EMBL" id="AUPL01001360">
    <property type="protein sequence ID" value="ESL10899.1"/>
    <property type="molecule type" value="Genomic_DNA"/>
</dbReference>
<dbReference type="InterPro" id="IPR019559">
    <property type="entry name" value="Cullin_neddylation_domain"/>
</dbReference>
<dbReference type="InterPro" id="IPR045093">
    <property type="entry name" value="Cullin"/>
</dbReference>
<dbReference type="Pfam" id="PF10557">
    <property type="entry name" value="Cullin_Nedd8"/>
    <property type="match status" value="1"/>
</dbReference>
<dbReference type="VEuPathDB" id="TriTrypDB:TRSC58_01360"/>
<sequence>MTSHTLYDSPALAVRWDEGILHVKPCMTVKLLAQDPAMHQLACKTAKEKAWAAAEAMLDAVLVRAAAHSEAVISSTPPFEHPTPLPSFLLPSPLPSSSTLSVSSMRPRIPPMAVANRGYSADAACRSVQTLVELNSGAAVYEKLKHSLEAYVMHVLHLLTTACGADLAGSLTFMRLAHVWIHYRLAVAELQEVWVYLDRWYLAKVHAVRSIDGLAIAIMKEALLQHPWLLSQAQLGFLAALRQELEHDSNARGEIQLFTNLCSSIQVYFLRVEPDVLAAAKEFYSAAAERMWHNGDSAEEFFHQVRCFLQEGRQRVQACLEAHTMPRLEEIAQTSLLLAHGVDVLTRDFERLVREEKYDCIRLAWKFLASGMYVQLGKRCGAIFRHYILQEGAKIMRQLTTRTVEQEAFAAVKAMIALIRRGERVIETCFAENPTLFTVRMNDALTEVVQEKQTEFARQIARYLDWMIREGESDILLTAAGSTASSGGAGDDSLPRTGVVTTTTTTTTTTTSTGDASTGVSPCGEVLMYIGRIYALFPSRDIFEAFYWRDLARRLLQYQHPPRLGIERSFMQELKKTCGEETSKFEGMLNDFSVSQELSERYQAWVDDNCGAPPAPWSSEVHVDNEAEEEKEQRRWQQHRQPSRVKEAMMMAEEVEAEETLTPTSAPLHCTEVRLHILTSGFWPVESALEMLLPSPLQALSGRVQEFYRHCFADRKLVWQHQMSSAVVTCSTGAVRRQLTGTLLQAAMLLTLQEMMRTTPSATLSQVETVTVRALCERLAVDLSLPSVSGALYGLCHPKFPLLLRETAAGGTAAAASASSTLAEADRLRFNPRFALSTARCRIPFCKNPQGGEDAAADRTDADGVQATTDVLKEHAYVIEAAVVSFMKERRCLSHEELVAALPTLVRFPVTVATVKSIIERLISRGFLERSGAKAYVYAL</sequence>
<gene>
    <name evidence="6" type="ORF">TRSC58_01360</name>
</gene>
<feature type="compositionally biased region" description="Basic and acidic residues" evidence="4">
    <location>
        <begin position="621"/>
        <end position="635"/>
    </location>
</feature>
<comment type="similarity">
    <text evidence="1 2 3">Belongs to the cullin family.</text>
</comment>
<dbReference type="InterPro" id="IPR016158">
    <property type="entry name" value="Cullin_homology"/>
</dbReference>
<dbReference type="OrthoDB" id="27073at2759"/>
<dbReference type="InterPro" id="IPR016159">
    <property type="entry name" value="Cullin_repeat-like_dom_sf"/>
</dbReference>
<reference evidence="6 7" key="1">
    <citation type="submission" date="2013-07" db="EMBL/GenBank/DDBJ databases">
        <authorList>
            <person name="Stoco P.H."/>
            <person name="Wagner G."/>
            <person name="Gerber A."/>
            <person name="Zaha A."/>
            <person name="Thompson C."/>
            <person name="Bartholomeu D.C."/>
            <person name="Luckemeyer D.D."/>
            <person name="Bahia D."/>
            <person name="Loreto E."/>
            <person name="Prestes E.B."/>
            <person name="Lima F.M."/>
            <person name="Rodrigues-Luiz G."/>
            <person name="Vallejo G.A."/>
            <person name="Filho J.F."/>
            <person name="Monteiro K.M."/>
            <person name="Tyler K.M."/>
            <person name="de Almeida L.G."/>
            <person name="Ortiz M.F."/>
            <person name="Siervo M.A."/>
            <person name="de Moraes M.H."/>
            <person name="Cunha O.L."/>
            <person name="Mendonca-Neto R."/>
            <person name="Silva R."/>
            <person name="Teixeira S.M."/>
            <person name="Murta S.M."/>
            <person name="Sincero T.C."/>
            <person name="Mendes T.A."/>
            <person name="Urmenyi T.P."/>
            <person name="Silva V.G."/>
            <person name="da Rocha W.D."/>
            <person name="Andersson B."/>
            <person name="Romanha A.J."/>
            <person name="Steindel M."/>
            <person name="de Vasconcelos A.T."/>
            <person name="Grisard E.C."/>
        </authorList>
    </citation>
    <scope>NUCLEOTIDE SEQUENCE [LARGE SCALE GENOMIC DNA]</scope>
    <source>
        <strain evidence="6 7">SC58</strain>
    </source>
</reference>
<dbReference type="GO" id="GO:0006511">
    <property type="term" value="P:ubiquitin-dependent protein catabolic process"/>
    <property type="evidence" value="ECO:0007669"/>
    <property type="project" value="InterPro"/>
</dbReference>
<dbReference type="Gene3D" id="1.20.1310.10">
    <property type="entry name" value="Cullin Repeats"/>
    <property type="match status" value="3"/>
</dbReference>
<name>A0A061J7N8_TRYRA</name>
<dbReference type="Pfam" id="PF26557">
    <property type="entry name" value="Cullin_AB"/>
    <property type="match status" value="1"/>
</dbReference>
<dbReference type="SUPFAM" id="SSF75632">
    <property type="entry name" value="Cullin homology domain"/>
    <property type="match status" value="1"/>
</dbReference>
<dbReference type="PANTHER" id="PTHR11932">
    <property type="entry name" value="CULLIN"/>
    <property type="match status" value="1"/>
</dbReference>
<evidence type="ECO:0000313" key="6">
    <source>
        <dbReference type="EMBL" id="ESL10899.1"/>
    </source>
</evidence>
<feature type="compositionally biased region" description="Low complexity" evidence="4">
    <location>
        <begin position="497"/>
        <end position="517"/>
    </location>
</feature>
<dbReference type="SUPFAM" id="SSF74788">
    <property type="entry name" value="Cullin repeat-like"/>
    <property type="match status" value="1"/>
</dbReference>
<keyword evidence="7" id="KW-1185">Reference proteome</keyword>
<comment type="caution">
    <text evidence="6">The sequence shown here is derived from an EMBL/GenBank/DDBJ whole genome shotgun (WGS) entry which is preliminary data.</text>
</comment>
<evidence type="ECO:0000313" key="7">
    <source>
        <dbReference type="Proteomes" id="UP000031737"/>
    </source>
</evidence>
<dbReference type="SMART" id="SM00182">
    <property type="entry name" value="CULLIN"/>
    <property type="match status" value="1"/>
</dbReference>
<evidence type="ECO:0000256" key="1">
    <source>
        <dbReference type="ARBA" id="ARBA00006019"/>
    </source>
</evidence>
<dbReference type="Gene3D" id="3.30.230.130">
    <property type="entry name" value="Cullin, Chain C, Domain 2"/>
    <property type="match status" value="1"/>
</dbReference>
<proteinExistence type="inferred from homology"/>
<dbReference type="InterPro" id="IPR036317">
    <property type="entry name" value="Cullin_homology_sf"/>
</dbReference>
<dbReference type="SUPFAM" id="SSF46785">
    <property type="entry name" value="Winged helix' DNA-binding domain"/>
    <property type="match status" value="1"/>
</dbReference>
<dbReference type="PROSITE" id="PS50069">
    <property type="entry name" value="CULLIN_2"/>
    <property type="match status" value="1"/>
</dbReference>
<dbReference type="Proteomes" id="UP000031737">
    <property type="component" value="Unassembled WGS sequence"/>
</dbReference>
<evidence type="ECO:0000256" key="3">
    <source>
        <dbReference type="RuleBase" id="RU003829"/>
    </source>
</evidence>
<organism evidence="6 7">
    <name type="scientific">Trypanosoma rangeli SC58</name>
    <dbReference type="NCBI Taxonomy" id="429131"/>
    <lineage>
        <taxon>Eukaryota</taxon>
        <taxon>Discoba</taxon>
        <taxon>Euglenozoa</taxon>
        <taxon>Kinetoplastea</taxon>
        <taxon>Metakinetoplastina</taxon>
        <taxon>Trypanosomatida</taxon>
        <taxon>Trypanosomatidae</taxon>
        <taxon>Trypanosoma</taxon>
        <taxon>Herpetosoma</taxon>
    </lineage>
</organism>
<dbReference type="Pfam" id="PF00888">
    <property type="entry name" value="Cullin"/>
    <property type="match status" value="1"/>
</dbReference>
<feature type="region of interest" description="Disordered" evidence="4">
    <location>
        <begin position="616"/>
        <end position="643"/>
    </location>
</feature>
<evidence type="ECO:0000256" key="4">
    <source>
        <dbReference type="SAM" id="MobiDB-lite"/>
    </source>
</evidence>
<dbReference type="AlphaFoldDB" id="A0A061J7N8"/>
<evidence type="ECO:0000256" key="2">
    <source>
        <dbReference type="PROSITE-ProRule" id="PRU00330"/>
    </source>
</evidence>
<dbReference type="InterPro" id="IPR036388">
    <property type="entry name" value="WH-like_DNA-bd_sf"/>
</dbReference>
<dbReference type="InterPro" id="IPR059120">
    <property type="entry name" value="Cullin-like_AB"/>
</dbReference>